<sequence>HITDKEETNLTVVWAIGTYPVEIEDRDMEIVLFVPFNRFERDFNTQSIFKKDEYYSIGEKIIPGNYNDNLRLKYLINSVRPDKSVLFVTEQMEVIQKDLYMYAVETSYVDISTDEKEGYINETTDWEKVLLIEIKRNEHNHKNVNNKTYKHIDSYVVEDIKYNKEYAGESSKLEKNVTNQNKNKEYNHKKVHNTGKRAKMFKNMNSKNDKK</sequence>
<reference evidence="2" key="1">
    <citation type="submission" date="2021-06" db="EMBL/GenBank/DDBJ databases">
        <authorList>
            <person name="Kallberg Y."/>
            <person name="Tangrot J."/>
            <person name="Rosling A."/>
        </authorList>
    </citation>
    <scope>NUCLEOTIDE SEQUENCE</scope>
    <source>
        <strain evidence="2">AZ414A</strain>
    </source>
</reference>
<feature type="region of interest" description="Disordered" evidence="1">
    <location>
        <begin position="172"/>
        <end position="211"/>
    </location>
</feature>
<gene>
    <name evidence="2" type="ORF">DEBURN_LOCUS9358</name>
</gene>
<feature type="non-terminal residue" evidence="2">
    <location>
        <position position="211"/>
    </location>
</feature>
<dbReference type="Proteomes" id="UP000789706">
    <property type="component" value="Unassembled WGS sequence"/>
</dbReference>
<accession>A0A9N9CDI6</accession>
<dbReference type="EMBL" id="CAJVPK010001751">
    <property type="protein sequence ID" value="CAG8597469.1"/>
    <property type="molecule type" value="Genomic_DNA"/>
</dbReference>
<name>A0A9N9CDI6_9GLOM</name>
<organism evidence="2 3">
    <name type="scientific">Diversispora eburnea</name>
    <dbReference type="NCBI Taxonomy" id="1213867"/>
    <lineage>
        <taxon>Eukaryota</taxon>
        <taxon>Fungi</taxon>
        <taxon>Fungi incertae sedis</taxon>
        <taxon>Mucoromycota</taxon>
        <taxon>Glomeromycotina</taxon>
        <taxon>Glomeromycetes</taxon>
        <taxon>Diversisporales</taxon>
        <taxon>Diversisporaceae</taxon>
        <taxon>Diversispora</taxon>
    </lineage>
</organism>
<dbReference type="OrthoDB" id="2410485at2759"/>
<evidence type="ECO:0000256" key="1">
    <source>
        <dbReference type="SAM" id="MobiDB-lite"/>
    </source>
</evidence>
<dbReference type="AlphaFoldDB" id="A0A9N9CDI6"/>
<feature type="compositionally biased region" description="Basic residues" evidence="1">
    <location>
        <begin position="189"/>
        <end position="200"/>
    </location>
</feature>
<protein>
    <submittedName>
        <fullName evidence="2">1039_t:CDS:1</fullName>
    </submittedName>
</protein>
<comment type="caution">
    <text evidence="2">The sequence shown here is derived from an EMBL/GenBank/DDBJ whole genome shotgun (WGS) entry which is preliminary data.</text>
</comment>
<proteinExistence type="predicted"/>
<evidence type="ECO:0000313" key="2">
    <source>
        <dbReference type="EMBL" id="CAG8597469.1"/>
    </source>
</evidence>
<keyword evidence="3" id="KW-1185">Reference proteome</keyword>
<evidence type="ECO:0000313" key="3">
    <source>
        <dbReference type="Proteomes" id="UP000789706"/>
    </source>
</evidence>